<proteinExistence type="predicted"/>
<dbReference type="Pfam" id="PF12770">
    <property type="entry name" value="CHAT"/>
    <property type="match status" value="1"/>
</dbReference>
<dbReference type="OrthoDB" id="6133115at2759"/>
<dbReference type="Proteomes" id="UP000789595">
    <property type="component" value="Unassembled WGS sequence"/>
</dbReference>
<dbReference type="SUPFAM" id="SSF52949">
    <property type="entry name" value="Macro domain-like"/>
    <property type="match status" value="1"/>
</dbReference>
<comment type="caution">
    <text evidence="2">The sequence shown here is derived from an EMBL/GenBank/DDBJ whole genome shotgun (WGS) entry which is preliminary data.</text>
</comment>
<evidence type="ECO:0000259" key="1">
    <source>
        <dbReference type="PROSITE" id="PS51154"/>
    </source>
</evidence>
<dbReference type="InterPro" id="IPR024983">
    <property type="entry name" value="CHAT_dom"/>
</dbReference>
<dbReference type="SMART" id="SM00506">
    <property type="entry name" value="A1pp"/>
    <property type="match status" value="1"/>
</dbReference>
<dbReference type="PANTHER" id="PTHR11106">
    <property type="entry name" value="GANGLIOSIDE INDUCED DIFFERENTIATION ASSOCIATED PROTEIN 2-RELATED"/>
    <property type="match status" value="1"/>
</dbReference>
<organism evidence="2 3">
    <name type="scientific">Pelagomonas calceolata</name>
    <dbReference type="NCBI Taxonomy" id="35677"/>
    <lineage>
        <taxon>Eukaryota</taxon>
        <taxon>Sar</taxon>
        <taxon>Stramenopiles</taxon>
        <taxon>Ochrophyta</taxon>
        <taxon>Pelagophyceae</taxon>
        <taxon>Pelagomonadales</taxon>
        <taxon>Pelagomonadaceae</taxon>
        <taxon>Pelagomonas</taxon>
    </lineage>
</organism>
<feature type="domain" description="Macro" evidence="1">
    <location>
        <begin position="267"/>
        <end position="459"/>
    </location>
</feature>
<dbReference type="Gene3D" id="3.40.220.10">
    <property type="entry name" value="Leucine Aminopeptidase, subunit E, domain 1"/>
    <property type="match status" value="1"/>
</dbReference>
<dbReference type="InterPro" id="IPR043472">
    <property type="entry name" value="Macro_dom-like"/>
</dbReference>
<dbReference type="PANTHER" id="PTHR11106:SF27">
    <property type="entry name" value="MACRO DOMAIN-CONTAINING PROTEIN"/>
    <property type="match status" value="1"/>
</dbReference>
<dbReference type="AlphaFoldDB" id="A0A8J2WXE5"/>
<dbReference type="InterPro" id="IPR027417">
    <property type="entry name" value="P-loop_NTPase"/>
</dbReference>
<dbReference type="SUPFAM" id="SSF52540">
    <property type="entry name" value="P-loop containing nucleoside triphosphate hydrolases"/>
    <property type="match status" value="1"/>
</dbReference>
<dbReference type="Pfam" id="PF01661">
    <property type="entry name" value="Macro"/>
    <property type="match status" value="1"/>
</dbReference>
<dbReference type="PROSITE" id="PS51154">
    <property type="entry name" value="MACRO"/>
    <property type="match status" value="1"/>
</dbReference>
<dbReference type="Gene3D" id="3.40.50.300">
    <property type="entry name" value="P-loop containing nucleotide triphosphate hydrolases"/>
    <property type="match status" value="1"/>
</dbReference>
<gene>
    <name evidence="2" type="ORF">PECAL_3P22920</name>
</gene>
<dbReference type="InterPro" id="IPR002589">
    <property type="entry name" value="Macro_dom"/>
</dbReference>
<sequence length="1121" mass="119401">MPDRCASPGVKASAAPIQRAHVLGLAPLPAEPTRLYRDAHRVVLKAKAPFAGYVREVRLRLHGRPAGPADGSGWDVCSYSTRAGAMGESQGYLVEERRRAIRVAHVLGAEQTVRVAPPLYLEAGQYVGVQNSSGDLCAGWRAGWGPGGRGGLCLSLDDEGEHGQYVWKFEGGVASERGWPRGLLETAGRLKERHVGFCAMLSGGAAAAAEAVVQAPVQARLVEGAQTMPDEAFSARLAVHRLRTESEEFAVNTVRSSSPDGGLVDNLAPLARHALKYGELVVSAGSVVDADVDAIVNAANKSCLERGGADGAIARAGGALLAEKRQALPIISGGDKRCEVGDAVVTTGGPFGFLACSVVIHAVGPDYRKLDANTRGGDDLLRDAYLAAMRRAQENHCKTVAFTLLSAGIGRGTRSLENVLEVAVRAIGDMAYPGLQRVHLVAFSPTEQEVLQRVAKLLLAGGPVPRRLPPQRQASSAVLANRVVMLQSEPLNNSTVYARDREIPLGKIGGLDLEGEANKLRQALREAAACANVDVELQVRTATVDAFQSAVTLGARVVHFAGHGKEGIMMFEDGHGGAHALEAKALRRCVSACAAGTCKLVVLNSCKSEDVGRAFVAAGVEHVVAVAQDQNNGRISDRAGIEFCRAFYRSLAIMDSVRTAFDIGCAAAQNTRKNMTSDGRFVLLPEDQPHDEPIFSEIPGSFRETTPPPVPSNAPPPPTFFVGRDSELLVCLESILNHRLTTIGGRYGSGKSALAAKAAAYVRHHRKFDAVVWVEATTHDRFFDDVTGAAAFINTSTLADLASAGRVLVVLNDFERLVTAGDEQRARERCRLLLQGLLEACSNIRVLLTCSSGSGIGLVRGVTEQPVSLGPMAPGDTALLLLQRCTELKRRVTNPYTPLPPKTAPHDVVVACALHPFIKRLNGLPYAVLLAVAILNKLFAAERAEKEACEAAGASTPPPPPSREPLDRALRVLDEPDVFDADLRRFRDELNYVVLYGRGYRPEPEDTSTPAPEFRARIPGGLVLAGLAALVAGYALGPTAWTTTRIAPPPQIEFADDALRRFVEQNGLSAYAAAILGVADSLDDLVEATDEDVDELAAETGMPKLKQRKFKRALAGLRGAT</sequence>
<accession>A0A8J2WXE5</accession>
<evidence type="ECO:0000313" key="2">
    <source>
        <dbReference type="EMBL" id="CAH0372307.1"/>
    </source>
</evidence>
<protein>
    <recommendedName>
        <fullName evidence="1">Macro domain-containing protein</fullName>
    </recommendedName>
</protein>
<evidence type="ECO:0000313" key="3">
    <source>
        <dbReference type="Proteomes" id="UP000789595"/>
    </source>
</evidence>
<name>A0A8J2WXE5_9STRA</name>
<reference evidence="2" key="1">
    <citation type="submission" date="2021-11" db="EMBL/GenBank/DDBJ databases">
        <authorList>
            <consortium name="Genoscope - CEA"/>
            <person name="William W."/>
        </authorList>
    </citation>
    <scope>NUCLEOTIDE SEQUENCE</scope>
</reference>
<keyword evidence="3" id="KW-1185">Reference proteome</keyword>
<dbReference type="EMBL" id="CAKKNE010000003">
    <property type="protein sequence ID" value="CAH0372307.1"/>
    <property type="molecule type" value="Genomic_DNA"/>
</dbReference>